<evidence type="ECO:0000313" key="1">
    <source>
        <dbReference type="Proteomes" id="UP000887565"/>
    </source>
</evidence>
<reference evidence="2" key="1">
    <citation type="submission" date="2022-11" db="UniProtKB">
        <authorList>
            <consortium name="WormBaseParasite"/>
        </authorList>
    </citation>
    <scope>IDENTIFICATION</scope>
</reference>
<dbReference type="AlphaFoldDB" id="A0A915IWM0"/>
<dbReference type="WBParaSite" id="nRc.2.0.1.t18222-RA">
    <property type="protein sequence ID" value="nRc.2.0.1.t18222-RA"/>
    <property type="gene ID" value="nRc.2.0.1.g18222"/>
</dbReference>
<keyword evidence="1" id="KW-1185">Reference proteome</keyword>
<dbReference type="Proteomes" id="UP000887565">
    <property type="component" value="Unplaced"/>
</dbReference>
<proteinExistence type="predicted"/>
<accession>A0A915IWM0</accession>
<organism evidence="1 2">
    <name type="scientific">Romanomermis culicivorax</name>
    <name type="common">Nematode worm</name>
    <dbReference type="NCBI Taxonomy" id="13658"/>
    <lineage>
        <taxon>Eukaryota</taxon>
        <taxon>Metazoa</taxon>
        <taxon>Ecdysozoa</taxon>
        <taxon>Nematoda</taxon>
        <taxon>Enoplea</taxon>
        <taxon>Dorylaimia</taxon>
        <taxon>Mermithida</taxon>
        <taxon>Mermithoidea</taxon>
        <taxon>Mermithidae</taxon>
        <taxon>Romanomermis</taxon>
    </lineage>
</organism>
<protein>
    <submittedName>
        <fullName evidence="2">Uncharacterized protein</fullName>
    </submittedName>
</protein>
<name>A0A915IWM0_ROMCU</name>
<evidence type="ECO:0000313" key="2">
    <source>
        <dbReference type="WBParaSite" id="nRc.2.0.1.t18222-RA"/>
    </source>
</evidence>
<sequence length="84" mass="9534">MVKVVEISGTVQKSSKSCKSVEPAKKLGRFILYRQASKILFSSDVKLCLYIWRVTMQPTMTAAKVTQKKHSNHQTYQSTSNYSC</sequence>